<evidence type="ECO:0000313" key="2">
    <source>
        <dbReference type="EMBL" id="UQC90059.1"/>
    </source>
</evidence>
<dbReference type="Proteomes" id="UP000830671">
    <property type="component" value="Chromosome 8"/>
</dbReference>
<evidence type="ECO:0000313" key="3">
    <source>
        <dbReference type="Proteomes" id="UP000830671"/>
    </source>
</evidence>
<protein>
    <submittedName>
        <fullName evidence="2">Uncharacterized protein</fullName>
    </submittedName>
</protein>
<dbReference type="RefSeq" id="XP_049151660.1">
    <property type="nucleotide sequence ID" value="XM_049294514.1"/>
</dbReference>
<evidence type="ECO:0000256" key="1">
    <source>
        <dbReference type="SAM" id="MobiDB-lite"/>
    </source>
</evidence>
<gene>
    <name evidence="2" type="ORF">CLUP02_15590</name>
</gene>
<dbReference type="AlphaFoldDB" id="A0A9Q8T677"/>
<feature type="region of interest" description="Disordered" evidence="1">
    <location>
        <begin position="1"/>
        <end position="28"/>
    </location>
</feature>
<dbReference type="EMBL" id="CP019480">
    <property type="protein sequence ID" value="UQC90059.1"/>
    <property type="molecule type" value="Genomic_DNA"/>
</dbReference>
<accession>A0A9Q8T677</accession>
<sequence length="159" mass="18196">MTHISLNHTGQIPMSSPQSFPNGAEEIRNIDDPNYTVYPRHREGLRHLACLSAPPSQFRRTNQLANFFTFTPNWEVAIGPLQQHHRPPICQGKNVNHTRTMFLNCLAGWPNGKASDYDIPWNQEIERSRRLVITPMSPLSSFSTQLQHVSEMAMEFLLS</sequence>
<name>A0A9Q8T677_9PEZI</name>
<dbReference type="GeneID" id="73349524"/>
<keyword evidence="3" id="KW-1185">Reference proteome</keyword>
<proteinExistence type="predicted"/>
<organism evidence="2 3">
    <name type="scientific">Colletotrichum lupini</name>
    <dbReference type="NCBI Taxonomy" id="145971"/>
    <lineage>
        <taxon>Eukaryota</taxon>
        <taxon>Fungi</taxon>
        <taxon>Dikarya</taxon>
        <taxon>Ascomycota</taxon>
        <taxon>Pezizomycotina</taxon>
        <taxon>Sordariomycetes</taxon>
        <taxon>Hypocreomycetidae</taxon>
        <taxon>Glomerellales</taxon>
        <taxon>Glomerellaceae</taxon>
        <taxon>Colletotrichum</taxon>
        <taxon>Colletotrichum acutatum species complex</taxon>
    </lineage>
</organism>
<reference evidence="2" key="1">
    <citation type="journal article" date="2021" name="Mol. Plant Microbe Interact.">
        <title>Complete Genome Sequence of the Plant-Pathogenic Fungus Colletotrichum lupini.</title>
        <authorList>
            <person name="Baroncelli R."/>
            <person name="Pensec F."/>
            <person name="Da Lio D."/>
            <person name="Boufleur T."/>
            <person name="Vicente I."/>
            <person name="Sarrocco S."/>
            <person name="Picot A."/>
            <person name="Baraldi E."/>
            <person name="Sukno S."/>
            <person name="Thon M."/>
            <person name="Le Floch G."/>
        </authorList>
    </citation>
    <scope>NUCLEOTIDE SEQUENCE</scope>
    <source>
        <strain evidence="2">IMI 504893</strain>
    </source>
</reference>
<feature type="compositionally biased region" description="Polar residues" evidence="1">
    <location>
        <begin position="1"/>
        <end position="21"/>
    </location>
</feature>
<dbReference type="KEGG" id="clup:CLUP02_15590"/>